<dbReference type="CDD" id="cd05300">
    <property type="entry name" value="2-Hacid_dh_1"/>
    <property type="match status" value="1"/>
</dbReference>
<evidence type="ECO:0000256" key="2">
    <source>
        <dbReference type="ARBA" id="ARBA00023002"/>
    </source>
</evidence>
<dbReference type="PROSITE" id="PS00671">
    <property type="entry name" value="D_2_HYDROXYACID_DH_3"/>
    <property type="match status" value="1"/>
</dbReference>
<dbReference type="PANTHER" id="PTHR43333">
    <property type="entry name" value="2-HACID_DH_C DOMAIN-CONTAINING PROTEIN"/>
    <property type="match status" value="1"/>
</dbReference>
<dbReference type="Pfam" id="PF00389">
    <property type="entry name" value="2-Hacid_dh"/>
    <property type="match status" value="1"/>
</dbReference>
<dbReference type="InterPro" id="IPR006140">
    <property type="entry name" value="D-isomer_DH_NAD-bd"/>
</dbReference>
<evidence type="ECO:0000259" key="6">
    <source>
        <dbReference type="Pfam" id="PF02826"/>
    </source>
</evidence>
<keyword evidence="8" id="KW-1185">Reference proteome</keyword>
<sequence length="350" mass="37741">MSIPRATGVVVRTTEHAPANAKAGMNASSPTVVVLHDGNHPPAMTDVERLATVRYATEDTLAESLGGADVLFVWHFLSEAVSEAFSAADELRWIHVASAGVDRLLFDALRDSEVVVTNSRGIFDRPMAEYVLTTVLALAKDLHTSVRLQDHKRWQHRETERIEGKKALVVGTGPIGRAIATQLSAAGLSVVGAGRTSRAEDPDFGYVHASEALHEVVGEFDYVVLAAPLTESTRGMIDAEMLARFRPSARLINVGRGQLVVQEDLVEALVAGTIAGAALDVFDVEPLPEDSPLWEMDNVLVSPHMSGDTLGWTEELVALFTTNLAGYAADDRLRNVVDKHRGYVSGSESI</sequence>
<comment type="caution">
    <text evidence="7">The sequence shown here is derived from an EMBL/GenBank/DDBJ whole genome shotgun (WGS) entry which is preliminary data.</text>
</comment>
<keyword evidence="3" id="KW-0520">NAD</keyword>
<keyword evidence="2 4" id="KW-0560">Oxidoreductase</keyword>
<evidence type="ECO:0000256" key="3">
    <source>
        <dbReference type="ARBA" id="ARBA00023027"/>
    </source>
</evidence>
<name>A0A839DT31_9PSEU</name>
<evidence type="ECO:0000313" key="7">
    <source>
        <dbReference type="EMBL" id="MBA8824664.1"/>
    </source>
</evidence>
<dbReference type="Pfam" id="PF02826">
    <property type="entry name" value="2-Hacid_dh_C"/>
    <property type="match status" value="1"/>
</dbReference>
<dbReference type="SUPFAM" id="SSF51735">
    <property type="entry name" value="NAD(P)-binding Rossmann-fold domains"/>
    <property type="match status" value="1"/>
</dbReference>
<dbReference type="GO" id="GO:0051287">
    <property type="term" value="F:NAD binding"/>
    <property type="evidence" value="ECO:0007669"/>
    <property type="project" value="InterPro"/>
</dbReference>
<reference evidence="7 8" key="1">
    <citation type="submission" date="2020-07" db="EMBL/GenBank/DDBJ databases">
        <title>Sequencing the genomes of 1000 actinobacteria strains.</title>
        <authorList>
            <person name="Klenk H.-P."/>
        </authorList>
    </citation>
    <scope>NUCLEOTIDE SEQUENCE [LARGE SCALE GENOMIC DNA]</scope>
    <source>
        <strain evidence="7 8">DSM 45975</strain>
    </source>
</reference>
<dbReference type="GO" id="GO:0016616">
    <property type="term" value="F:oxidoreductase activity, acting on the CH-OH group of donors, NAD or NADP as acceptor"/>
    <property type="evidence" value="ECO:0007669"/>
    <property type="project" value="InterPro"/>
</dbReference>
<dbReference type="EMBL" id="JACGWZ010000002">
    <property type="protein sequence ID" value="MBA8824664.1"/>
    <property type="molecule type" value="Genomic_DNA"/>
</dbReference>
<feature type="domain" description="D-isomer specific 2-hydroxyacid dehydrogenase catalytic" evidence="5">
    <location>
        <begin position="52"/>
        <end position="337"/>
    </location>
</feature>
<feature type="domain" description="D-isomer specific 2-hydroxyacid dehydrogenase NAD-binding" evidence="6">
    <location>
        <begin position="133"/>
        <end position="306"/>
    </location>
</feature>
<dbReference type="InterPro" id="IPR006139">
    <property type="entry name" value="D-isomer_2_OHA_DH_cat_dom"/>
</dbReference>
<gene>
    <name evidence="7" type="ORF">FHX42_002011</name>
</gene>
<accession>A0A839DT31</accession>
<dbReference type="InterPro" id="IPR029753">
    <property type="entry name" value="D-isomer_DH_CS"/>
</dbReference>
<evidence type="ECO:0000259" key="5">
    <source>
        <dbReference type="Pfam" id="PF00389"/>
    </source>
</evidence>
<dbReference type="Proteomes" id="UP000569329">
    <property type="component" value="Unassembled WGS sequence"/>
</dbReference>
<evidence type="ECO:0000256" key="1">
    <source>
        <dbReference type="ARBA" id="ARBA00005854"/>
    </source>
</evidence>
<protein>
    <submittedName>
        <fullName evidence="7">Phosphoglycerate dehydrogenase-like enzyme</fullName>
    </submittedName>
</protein>
<dbReference type="PANTHER" id="PTHR43333:SF1">
    <property type="entry name" value="D-ISOMER SPECIFIC 2-HYDROXYACID DEHYDROGENASE NAD-BINDING DOMAIN-CONTAINING PROTEIN"/>
    <property type="match status" value="1"/>
</dbReference>
<dbReference type="Gene3D" id="3.40.50.720">
    <property type="entry name" value="NAD(P)-binding Rossmann-like Domain"/>
    <property type="match status" value="2"/>
</dbReference>
<proteinExistence type="inferred from homology"/>
<dbReference type="AlphaFoldDB" id="A0A839DT31"/>
<comment type="similarity">
    <text evidence="1 4">Belongs to the D-isomer specific 2-hydroxyacid dehydrogenase family.</text>
</comment>
<evidence type="ECO:0000313" key="8">
    <source>
        <dbReference type="Proteomes" id="UP000569329"/>
    </source>
</evidence>
<dbReference type="InterPro" id="IPR036291">
    <property type="entry name" value="NAD(P)-bd_dom_sf"/>
</dbReference>
<evidence type="ECO:0000256" key="4">
    <source>
        <dbReference type="RuleBase" id="RU003719"/>
    </source>
</evidence>
<dbReference type="SUPFAM" id="SSF52283">
    <property type="entry name" value="Formate/glycerate dehydrogenase catalytic domain-like"/>
    <property type="match status" value="1"/>
</dbReference>
<organism evidence="7 8">
    <name type="scientific">Halosaccharopolyspora lacisalsi</name>
    <dbReference type="NCBI Taxonomy" id="1000566"/>
    <lineage>
        <taxon>Bacteria</taxon>
        <taxon>Bacillati</taxon>
        <taxon>Actinomycetota</taxon>
        <taxon>Actinomycetes</taxon>
        <taxon>Pseudonocardiales</taxon>
        <taxon>Pseudonocardiaceae</taxon>
        <taxon>Halosaccharopolyspora</taxon>
    </lineage>
</organism>